<keyword evidence="1" id="KW-1133">Transmembrane helix</keyword>
<evidence type="ECO:0000313" key="2">
    <source>
        <dbReference type="EMBL" id="GLS69295.1"/>
    </source>
</evidence>
<keyword evidence="1" id="KW-0812">Transmembrane</keyword>
<gene>
    <name evidence="2" type="ORF">GCM10007890_13080</name>
</gene>
<keyword evidence="1" id="KW-0472">Membrane</keyword>
<dbReference type="AlphaFoldDB" id="A0AA37WPS3"/>
<protein>
    <submittedName>
        <fullName evidence="2">Uncharacterized protein</fullName>
    </submittedName>
</protein>
<keyword evidence="3" id="KW-1185">Reference proteome</keyword>
<organism evidence="2 3">
    <name type="scientific">Methylobacterium tardum</name>
    <dbReference type="NCBI Taxonomy" id="374432"/>
    <lineage>
        <taxon>Bacteria</taxon>
        <taxon>Pseudomonadati</taxon>
        <taxon>Pseudomonadota</taxon>
        <taxon>Alphaproteobacteria</taxon>
        <taxon>Hyphomicrobiales</taxon>
        <taxon>Methylobacteriaceae</taxon>
        <taxon>Methylobacterium</taxon>
    </lineage>
</organism>
<evidence type="ECO:0000313" key="3">
    <source>
        <dbReference type="Proteomes" id="UP001157440"/>
    </source>
</evidence>
<proteinExistence type="predicted"/>
<evidence type="ECO:0000256" key="1">
    <source>
        <dbReference type="SAM" id="Phobius"/>
    </source>
</evidence>
<dbReference type="RefSeq" id="WP_238194903.1">
    <property type="nucleotide sequence ID" value="NZ_BPQZ01000002.1"/>
</dbReference>
<comment type="caution">
    <text evidence="2">The sequence shown here is derived from an EMBL/GenBank/DDBJ whole genome shotgun (WGS) entry which is preliminary data.</text>
</comment>
<sequence length="79" mass="8733">MSDVTTRGPRNPSKIIFVMTALFSIAIGFGTRDIAWFMLAVVASATLLCGGYALVRRWLGWKPLDGDYLFDLVRVISPP</sequence>
<dbReference type="EMBL" id="BSPL01000011">
    <property type="protein sequence ID" value="GLS69295.1"/>
    <property type="molecule type" value="Genomic_DNA"/>
</dbReference>
<name>A0AA37WPS3_9HYPH</name>
<accession>A0AA37WPS3</accession>
<dbReference type="Proteomes" id="UP001157440">
    <property type="component" value="Unassembled WGS sequence"/>
</dbReference>
<reference evidence="3" key="1">
    <citation type="journal article" date="2019" name="Int. J. Syst. Evol. Microbiol.">
        <title>The Global Catalogue of Microorganisms (GCM) 10K type strain sequencing project: providing services to taxonomists for standard genome sequencing and annotation.</title>
        <authorList>
            <consortium name="The Broad Institute Genomics Platform"/>
            <consortium name="The Broad Institute Genome Sequencing Center for Infectious Disease"/>
            <person name="Wu L."/>
            <person name="Ma J."/>
        </authorList>
    </citation>
    <scope>NUCLEOTIDE SEQUENCE [LARGE SCALE GENOMIC DNA]</scope>
    <source>
        <strain evidence="3">NBRC 103632</strain>
    </source>
</reference>
<feature type="transmembrane region" description="Helical" evidence="1">
    <location>
        <begin position="35"/>
        <end position="55"/>
    </location>
</feature>
<feature type="transmembrane region" description="Helical" evidence="1">
    <location>
        <begin position="12"/>
        <end position="29"/>
    </location>
</feature>